<sequence length="125" mass="13825">MAEFAHRAGAPLECLCMALKVQKRQEGTDAEGNPRWKIGISIGGGIDQNHRQSVYSDSGIYVTSVEADSPAEEAGLKVHDKILQVNGVDYTMITHERAVKYLKKESVLDLLVTRATPKHSKEMQM</sequence>
<gene>
    <name evidence="4" type="ORF">niasHS_017096</name>
</gene>
<feature type="domain" description="PDZ" evidence="3">
    <location>
        <begin position="18"/>
        <end position="104"/>
    </location>
</feature>
<evidence type="ECO:0000313" key="5">
    <source>
        <dbReference type="Proteomes" id="UP001620645"/>
    </source>
</evidence>
<evidence type="ECO:0000259" key="3">
    <source>
        <dbReference type="PROSITE" id="PS50106"/>
    </source>
</evidence>
<dbReference type="GO" id="GO:0016020">
    <property type="term" value="C:membrane"/>
    <property type="evidence" value="ECO:0007669"/>
    <property type="project" value="UniProtKB-SubCell"/>
</dbReference>
<dbReference type="InterPro" id="IPR036034">
    <property type="entry name" value="PDZ_sf"/>
</dbReference>
<dbReference type="Proteomes" id="UP001620645">
    <property type="component" value="Unassembled WGS sequence"/>
</dbReference>
<evidence type="ECO:0000256" key="1">
    <source>
        <dbReference type="ARBA" id="ARBA00004370"/>
    </source>
</evidence>
<dbReference type="PROSITE" id="PS50106">
    <property type="entry name" value="PDZ"/>
    <property type="match status" value="1"/>
</dbReference>
<dbReference type="SMART" id="SM00228">
    <property type="entry name" value="PDZ"/>
    <property type="match status" value="1"/>
</dbReference>
<dbReference type="EMBL" id="JBICCN010000366">
    <property type="protein sequence ID" value="KAL3073529.1"/>
    <property type="molecule type" value="Genomic_DNA"/>
</dbReference>
<protein>
    <recommendedName>
        <fullName evidence="3">PDZ domain-containing protein</fullName>
    </recommendedName>
</protein>
<organism evidence="4 5">
    <name type="scientific">Heterodera schachtii</name>
    <name type="common">Sugarbeet cyst nematode worm</name>
    <name type="synonym">Tylenchus schachtii</name>
    <dbReference type="NCBI Taxonomy" id="97005"/>
    <lineage>
        <taxon>Eukaryota</taxon>
        <taxon>Metazoa</taxon>
        <taxon>Ecdysozoa</taxon>
        <taxon>Nematoda</taxon>
        <taxon>Chromadorea</taxon>
        <taxon>Rhabditida</taxon>
        <taxon>Tylenchina</taxon>
        <taxon>Tylenchomorpha</taxon>
        <taxon>Tylenchoidea</taxon>
        <taxon>Heteroderidae</taxon>
        <taxon>Heteroderinae</taxon>
        <taxon>Heterodera</taxon>
    </lineage>
</organism>
<dbReference type="PANTHER" id="PTHR23119">
    <property type="entry name" value="DISCS LARGE"/>
    <property type="match status" value="1"/>
</dbReference>
<comment type="subcellular location">
    <subcellularLocation>
        <location evidence="1">Membrane</location>
    </subcellularLocation>
</comment>
<reference evidence="4 5" key="1">
    <citation type="submission" date="2024-10" db="EMBL/GenBank/DDBJ databases">
        <authorList>
            <person name="Kim D."/>
        </authorList>
    </citation>
    <scope>NUCLEOTIDE SEQUENCE [LARGE SCALE GENOMIC DNA]</scope>
    <source>
        <strain evidence="4">Taebaek</strain>
    </source>
</reference>
<accession>A0ABD2HZ05</accession>
<evidence type="ECO:0000256" key="2">
    <source>
        <dbReference type="ARBA" id="ARBA00023136"/>
    </source>
</evidence>
<dbReference type="Pfam" id="PF00595">
    <property type="entry name" value="PDZ"/>
    <property type="match status" value="1"/>
</dbReference>
<keyword evidence="5" id="KW-1185">Reference proteome</keyword>
<proteinExistence type="predicted"/>
<dbReference type="PANTHER" id="PTHR23119:SF51">
    <property type="entry name" value="DISKS LARGE 1 TUMOR SUPPRESSOR PROTEIN"/>
    <property type="match status" value="1"/>
</dbReference>
<name>A0ABD2HZ05_HETSC</name>
<comment type="caution">
    <text evidence="4">The sequence shown here is derived from an EMBL/GenBank/DDBJ whole genome shotgun (WGS) entry which is preliminary data.</text>
</comment>
<dbReference type="Gene3D" id="2.30.42.10">
    <property type="match status" value="1"/>
</dbReference>
<dbReference type="InterPro" id="IPR050614">
    <property type="entry name" value="Synaptic_Scaffolding_LAP-MAGUK"/>
</dbReference>
<dbReference type="InterPro" id="IPR001478">
    <property type="entry name" value="PDZ"/>
</dbReference>
<dbReference type="SUPFAM" id="SSF50156">
    <property type="entry name" value="PDZ domain-like"/>
    <property type="match status" value="1"/>
</dbReference>
<evidence type="ECO:0000313" key="4">
    <source>
        <dbReference type="EMBL" id="KAL3073529.1"/>
    </source>
</evidence>
<dbReference type="AlphaFoldDB" id="A0ABD2HZ05"/>
<keyword evidence="2" id="KW-0472">Membrane</keyword>